<proteinExistence type="predicted"/>
<dbReference type="Proteomes" id="UP001281761">
    <property type="component" value="Unassembled WGS sequence"/>
</dbReference>
<dbReference type="EMBL" id="JARBJD010000183">
    <property type="protein sequence ID" value="KAK2948135.1"/>
    <property type="molecule type" value="Genomic_DNA"/>
</dbReference>
<accession>A0ABQ9XA82</accession>
<feature type="compositionally biased region" description="Acidic residues" evidence="1">
    <location>
        <begin position="143"/>
        <end position="164"/>
    </location>
</feature>
<organism evidence="2 3">
    <name type="scientific">Blattamonas nauphoetae</name>
    <dbReference type="NCBI Taxonomy" id="2049346"/>
    <lineage>
        <taxon>Eukaryota</taxon>
        <taxon>Metamonada</taxon>
        <taxon>Preaxostyla</taxon>
        <taxon>Oxymonadida</taxon>
        <taxon>Blattamonas</taxon>
    </lineage>
</organism>
<reference evidence="2 3" key="1">
    <citation type="journal article" date="2022" name="bioRxiv">
        <title>Genomics of Preaxostyla Flagellates Illuminates Evolutionary Transitions and the Path Towards Mitochondrial Loss.</title>
        <authorList>
            <person name="Novak L.V.F."/>
            <person name="Treitli S.C."/>
            <person name="Pyrih J."/>
            <person name="Halakuc P."/>
            <person name="Pipaliya S.V."/>
            <person name="Vacek V."/>
            <person name="Brzon O."/>
            <person name="Soukal P."/>
            <person name="Eme L."/>
            <person name="Dacks J.B."/>
            <person name="Karnkowska A."/>
            <person name="Elias M."/>
            <person name="Hampl V."/>
        </authorList>
    </citation>
    <scope>NUCLEOTIDE SEQUENCE [LARGE SCALE GENOMIC DNA]</scope>
    <source>
        <strain evidence="2">NAU3</strain>
        <tissue evidence="2">Gut</tissue>
    </source>
</reference>
<feature type="region of interest" description="Disordered" evidence="1">
    <location>
        <begin position="142"/>
        <end position="164"/>
    </location>
</feature>
<evidence type="ECO:0000313" key="2">
    <source>
        <dbReference type="EMBL" id="KAK2948135.1"/>
    </source>
</evidence>
<comment type="caution">
    <text evidence="2">The sequence shown here is derived from an EMBL/GenBank/DDBJ whole genome shotgun (WGS) entry which is preliminary data.</text>
</comment>
<evidence type="ECO:0000313" key="3">
    <source>
        <dbReference type="Proteomes" id="UP001281761"/>
    </source>
</evidence>
<name>A0ABQ9XA82_9EUKA</name>
<sequence>MHLSPQPELLFMDMIDCLLALANPGTTRILCQPCDVTVETFQQALVDNFIHPLKPFFDIVFFEPDYMTTELLQSMFIGREPWEDEGEDVQKRHKQIMNRLNEEGFVDETELHVQSCGYDRFECGYVFVGALLIDLVSGNVPFEMDDEEDDDDDEDDDDEAEIDS</sequence>
<protein>
    <submittedName>
        <fullName evidence="2">Uncharacterized protein</fullName>
    </submittedName>
</protein>
<keyword evidence="3" id="KW-1185">Reference proteome</keyword>
<evidence type="ECO:0000256" key="1">
    <source>
        <dbReference type="SAM" id="MobiDB-lite"/>
    </source>
</evidence>
<gene>
    <name evidence="2" type="ORF">BLNAU_16935</name>
</gene>